<dbReference type="InterPro" id="IPR036388">
    <property type="entry name" value="WH-like_DNA-bd_sf"/>
</dbReference>
<name>A0ABN2IYV6_9ACTN</name>
<dbReference type="InterPro" id="IPR036390">
    <property type="entry name" value="WH_DNA-bd_sf"/>
</dbReference>
<keyword evidence="2" id="KW-1185">Reference proteome</keyword>
<proteinExistence type="predicted"/>
<accession>A0ABN2IYV6</accession>
<dbReference type="Proteomes" id="UP001499947">
    <property type="component" value="Unassembled WGS sequence"/>
</dbReference>
<dbReference type="SUPFAM" id="SSF46785">
    <property type="entry name" value="Winged helix' DNA-binding domain"/>
    <property type="match status" value="1"/>
</dbReference>
<evidence type="ECO:0000313" key="1">
    <source>
        <dbReference type="EMBL" id="GAA1714575.1"/>
    </source>
</evidence>
<evidence type="ECO:0008006" key="3">
    <source>
        <dbReference type="Google" id="ProtNLM"/>
    </source>
</evidence>
<sequence>MIMDFLTGTTTDQAPADPAATDDMLASQPIGYWSGQVHAVVTRHLCDAMAGIDVTQPQYWVLNSVKYWPAAPSRDEIAAQLLPLADGQHEIPRVVAQLLHRGWLRTDAGHRLYVTDAGEAARMRLRELVTELRAVVHDGISDEEYVAALKVLRRMIFNIEGAGNP</sequence>
<evidence type="ECO:0000313" key="2">
    <source>
        <dbReference type="Proteomes" id="UP001499947"/>
    </source>
</evidence>
<gene>
    <name evidence="1" type="ORF">GCM10009680_64800</name>
</gene>
<dbReference type="EMBL" id="BAAALR010000075">
    <property type="protein sequence ID" value="GAA1714575.1"/>
    <property type="molecule type" value="Genomic_DNA"/>
</dbReference>
<reference evidence="1 2" key="1">
    <citation type="journal article" date="2019" name="Int. J. Syst. Evol. Microbiol.">
        <title>The Global Catalogue of Microorganisms (GCM) 10K type strain sequencing project: providing services to taxonomists for standard genome sequencing and annotation.</title>
        <authorList>
            <consortium name="The Broad Institute Genomics Platform"/>
            <consortium name="The Broad Institute Genome Sequencing Center for Infectious Disease"/>
            <person name="Wu L."/>
            <person name="Ma J."/>
        </authorList>
    </citation>
    <scope>NUCLEOTIDE SEQUENCE [LARGE SCALE GENOMIC DNA]</scope>
    <source>
        <strain evidence="1 2">JCM 13244</strain>
    </source>
</reference>
<comment type="caution">
    <text evidence="1">The sequence shown here is derived from an EMBL/GenBank/DDBJ whole genome shotgun (WGS) entry which is preliminary data.</text>
</comment>
<organism evidence="1 2">
    <name type="scientific">Streptomyces yatensis</name>
    <dbReference type="NCBI Taxonomy" id="155177"/>
    <lineage>
        <taxon>Bacteria</taxon>
        <taxon>Bacillati</taxon>
        <taxon>Actinomycetota</taxon>
        <taxon>Actinomycetes</taxon>
        <taxon>Kitasatosporales</taxon>
        <taxon>Streptomycetaceae</taxon>
        <taxon>Streptomyces</taxon>
        <taxon>Streptomyces violaceusniger group</taxon>
    </lineage>
</organism>
<protein>
    <recommendedName>
        <fullName evidence="3">MarR family transcriptional regulator</fullName>
    </recommendedName>
</protein>
<dbReference type="Gene3D" id="1.10.10.10">
    <property type="entry name" value="Winged helix-like DNA-binding domain superfamily/Winged helix DNA-binding domain"/>
    <property type="match status" value="1"/>
</dbReference>